<dbReference type="PROSITE" id="PS51910">
    <property type="entry name" value="GH18_2"/>
    <property type="match status" value="1"/>
</dbReference>
<dbReference type="SUPFAM" id="SSF51445">
    <property type="entry name" value="(Trans)glycosidases"/>
    <property type="match status" value="1"/>
</dbReference>
<evidence type="ECO:0000256" key="1">
    <source>
        <dbReference type="SAM" id="SignalP"/>
    </source>
</evidence>
<evidence type="ECO:0000313" key="4">
    <source>
        <dbReference type="Proteomes" id="UP000570361"/>
    </source>
</evidence>
<dbReference type="InterPro" id="IPR017853">
    <property type="entry name" value="GH"/>
</dbReference>
<dbReference type="Pfam" id="PF00704">
    <property type="entry name" value="Glyco_hydro_18"/>
    <property type="match status" value="1"/>
</dbReference>
<dbReference type="Gene3D" id="3.10.50.10">
    <property type="match status" value="1"/>
</dbReference>
<dbReference type="InterPro" id="IPR001223">
    <property type="entry name" value="Glyco_hydro18_cat"/>
</dbReference>
<evidence type="ECO:0000259" key="2">
    <source>
        <dbReference type="PROSITE" id="PS51910"/>
    </source>
</evidence>
<feature type="domain" description="GH18" evidence="2">
    <location>
        <begin position="324"/>
        <end position="638"/>
    </location>
</feature>
<dbReference type="InterPro" id="IPR011583">
    <property type="entry name" value="Chitinase_II/V-like_cat"/>
</dbReference>
<dbReference type="InterPro" id="IPR029070">
    <property type="entry name" value="Chitinase_insertion_sf"/>
</dbReference>
<dbReference type="SMART" id="SM00636">
    <property type="entry name" value="Glyco_18"/>
    <property type="match status" value="1"/>
</dbReference>
<dbReference type="EMBL" id="JACHXK010000004">
    <property type="protein sequence ID" value="MBB3110400.1"/>
    <property type="molecule type" value="Genomic_DNA"/>
</dbReference>
<keyword evidence="1" id="KW-0732">Signal</keyword>
<comment type="caution">
    <text evidence="3">The sequence shown here is derived from an EMBL/GenBank/DDBJ whole genome shotgun (WGS) entry which is preliminary data.</text>
</comment>
<evidence type="ECO:0000313" key="3">
    <source>
        <dbReference type="EMBL" id="MBB3110400.1"/>
    </source>
</evidence>
<reference evidence="3 4" key="1">
    <citation type="submission" date="2020-08" db="EMBL/GenBank/DDBJ databases">
        <title>Genomic Encyclopedia of Type Strains, Phase III (KMG-III): the genomes of soil and plant-associated and newly described type strains.</title>
        <authorList>
            <person name="Whitman W."/>
        </authorList>
    </citation>
    <scope>NUCLEOTIDE SEQUENCE [LARGE SCALE GENOMIC DNA]</scope>
    <source>
        <strain evidence="3 4">CECT 5862</strain>
    </source>
</reference>
<gene>
    <name evidence="3" type="ORF">FHS18_002467</name>
</gene>
<dbReference type="GO" id="GO:0008061">
    <property type="term" value="F:chitin binding"/>
    <property type="evidence" value="ECO:0007669"/>
    <property type="project" value="InterPro"/>
</dbReference>
<feature type="signal peptide" evidence="1">
    <location>
        <begin position="1"/>
        <end position="23"/>
    </location>
</feature>
<keyword evidence="4" id="KW-1185">Reference proteome</keyword>
<accession>A0A7W5AX35</accession>
<feature type="chain" id="PRO_5031190042" evidence="1">
    <location>
        <begin position="24"/>
        <end position="638"/>
    </location>
</feature>
<dbReference type="PANTHER" id="PTHR46066">
    <property type="entry name" value="CHITINASE DOMAIN-CONTAINING PROTEIN 1 FAMILY MEMBER"/>
    <property type="match status" value="1"/>
</dbReference>
<dbReference type="Proteomes" id="UP000570361">
    <property type="component" value="Unassembled WGS sequence"/>
</dbReference>
<dbReference type="PANTHER" id="PTHR46066:SF2">
    <property type="entry name" value="CHITINASE DOMAIN-CONTAINING PROTEIN 1"/>
    <property type="match status" value="1"/>
</dbReference>
<dbReference type="Gene3D" id="3.20.20.80">
    <property type="entry name" value="Glycosidases"/>
    <property type="match status" value="1"/>
</dbReference>
<protein>
    <submittedName>
        <fullName evidence="3">Spore germination protein YaaH</fullName>
    </submittedName>
</protein>
<dbReference type="RefSeq" id="WP_183600290.1">
    <property type="nucleotide sequence ID" value="NZ_JACHXK010000004.1"/>
</dbReference>
<proteinExistence type="predicted"/>
<name>A0A7W5AX35_9BACL</name>
<sequence length="638" mass="70354">MKNKWSVILAAALALQTTVTATASAGSAIIDKSSQYRVYQNDKAIKEFTTEGQAIAYAKNFSYAHVEKITNRVWTWDNLPKYKVYSNGISSASKDFQTLAQAQAYAKTLKFAQIRDLQQSGWVYATYAKYQLYQGDKTNANWSFASLAQAKAVAKYYGNMHVIDLTTNQWVWDNLTAAQKTSQRAGAKSYTITVAGEAASNTHYSYLQDAIAAAAKISGSSVVNVATGVTVHQNVAPFTVTQNGRSVKSFFNLENAIYYARSLAGSAIVKDGKEWWTNTPYLKVVRDDQTLGTFHTRQAAVYFASNLQDSVVMTSDGRAIWNNLSKMTYYGWNGTSNTNTVLSQVANTQGLDTTSPTWFVLTNADGSISDNSDPAVVTQMKASGIAVEPLVHNQFDNDLTRAFLKNPAAQTKFINTLVNRLVELGVPSMNLDFEGLYGGDRALYTEFVRDLTEALHKKGLQISVDLPRGDVAWNAQTAYDQAALGQIVDKVMIMAYDEHWSGSTEPGSVGGLAWIEEGVQQYLSYGIPRSKLVLGIPFYVRQWQLDGSGKLVGNKAIYMKEVPSLIAQNNAKGVLDAESGQMKYTYTKDGYTYVFWAETASTVKARVAIAKKYDLAGVAAWRLGYESEDLWTMLLQTK</sequence>
<dbReference type="AlphaFoldDB" id="A0A7W5AX35"/>
<organism evidence="3 4">
    <name type="scientific">Paenibacillus phyllosphaerae</name>
    <dbReference type="NCBI Taxonomy" id="274593"/>
    <lineage>
        <taxon>Bacteria</taxon>
        <taxon>Bacillati</taxon>
        <taxon>Bacillota</taxon>
        <taxon>Bacilli</taxon>
        <taxon>Bacillales</taxon>
        <taxon>Paenibacillaceae</taxon>
        <taxon>Paenibacillus</taxon>
    </lineage>
</organism>
<dbReference type="GO" id="GO:0005975">
    <property type="term" value="P:carbohydrate metabolic process"/>
    <property type="evidence" value="ECO:0007669"/>
    <property type="project" value="InterPro"/>
</dbReference>